<evidence type="ECO:0000313" key="1">
    <source>
        <dbReference type="EMBL" id="EYD70550.1"/>
    </source>
</evidence>
<evidence type="ECO:0000313" key="2">
    <source>
        <dbReference type="Proteomes" id="UP000025047"/>
    </source>
</evidence>
<reference evidence="1 2" key="1">
    <citation type="submission" date="2013-03" db="EMBL/GenBank/DDBJ databases">
        <authorList>
            <person name="Fiebig A."/>
            <person name="Goeker M."/>
            <person name="Klenk H.-P.P."/>
        </authorList>
    </citation>
    <scope>NUCLEOTIDE SEQUENCE [LARGE SCALE GENOMIC DNA]</scope>
    <source>
        <strain evidence="1 2">DSM 17492</strain>
    </source>
</reference>
<keyword evidence="2" id="KW-1185">Reference proteome</keyword>
<name>A0A017H8E5_9RHOB</name>
<accession>A0A017H8E5</accession>
<dbReference type="PATRIC" id="fig|1122180.6.peg.2169"/>
<dbReference type="EMBL" id="APGJ01000007">
    <property type="protein sequence ID" value="EYD70550.1"/>
    <property type="molecule type" value="Genomic_DNA"/>
</dbReference>
<gene>
    <name evidence="1" type="ORF">Lokhon_02184</name>
</gene>
<comment type="caution">
    <text evidence="1">The sequence shown here is derived from an EMBL/GenBank/DDBJ whole genome shotgun (WGS) entry which is preliminary data.</text>
</comment>
<dbReference type="RefSeq" id="WP_017929925.1">
    <property type="nucleotide sequence ID" value="NZ_KB823006.1"/>
</dbReference>
<dbReference type="Proteomes" id="UP000025047">
    <property type="component" value="Unassembled WGS sequence"/>
</dbReference>
<dbReference type="STRING" id="1122180.Lokhon_02184"/>
<protein>
    <submittedName>
        <fullName evidence="1">Uncharacterized protein</fullName>
    </submittedName>
</protein>
<proteinExistence type="predicted"/>
<dbReference type="eggNOG" id="ENOG50330GF">
    <property type="taxonomic scope" value="Bacteria"/>
</dbReference>
<organism evidence="1 2">
    <name type="scientific">Limimaricola hongkongensis DSM 17492</name>
    <dbReference type="NCBI Taxonomy" id="1122180"/>
    <lineage>
        <taxon>Bacteria</taxon>
        <taxon>Pseudomonadati</taxon>
        <taxon>Pseudomonadota</taxon>
        <taxon>Alphaproteobacteria</taxon>
        <taxon>Rhodobacterales</taxon>
        <taxon>Paracoccaceae</taxon>
        <taxon>Limimaricola</taxon>
    </lineage>
</organism>
<dbReference type="AlphaFoldDB" id="A0A017H8E5"/>
<dbReference type="OrthoDB" id="7876523at2"/>
<sequence>MTDTPPATLTRESLDMLRSSSLSGEIVPEAEIVPGLRFVPDPDAGMRGRFSSPAGRLLEIELTHERPARWCGLHIRLDVGDLSGLGIVGLSARFAAPHAIAVAPCLRSGTETGFADCFFAKQVAALPRPLLHLDALETDGRHDALPPAAPWREIVLFLPTGDVRLDLHDLRIFAA</sequence>
<dbReference type="HOGENOM" id="CLU_1509125_0_0_5"/>